<name>A0A2P2QX20_RHIMU</name>
<proteinExistence type="predicted"/>
<dbReference type="EMBL" id="GGEC01091068">
    <property type="protein sequence ID" value="MBX71552.1"/>
    <property type="molecule type" value="Transcribed_RNA"/>
</dbReference>
<evidence type="ECO:0000313" key="2">
    <source>
        <dbReference type="EMBL" id="MBX71552.1"/>
    </source>
</evidence>
<evidence type="ECO:0000256" key="1">
    <source>
        <dbReference type="SAM" id="Phobius"/>
    </source>
</evidence>
<keyword evidence="1" id="KW-1133">Transmembrane helix</keyword>
<sequence>MNNLIQSKFYKKNTSISISYMIVCRLPASWLHVIVVGLNYCYG</sequence>
<organism evidence="2">
    <name type="scientific">Rhizophora mucronata</name>
    <name type="common">Asiatic mangrove</name>
    <dbReference type="NCBI Taxonomy" id="61149"/>
    <lineage>
        <taxon>Eukaryota</taxon>
        <taxon>Viridiplantae</taxon>
        <taxon>Streptophyta</taxon>
        <taxon>Embryophyta</taxon>
        <taxon>Tracheophyta</taxon>
        <taxon>Spermatophyta</taxon>
        <taxon>Magnoliopsida</taxon>
        <taxon>eudicotyledons</taxon>
        <taxon>Gunneridae</taxon>
        <taxon>Pentapetalae</taxon>
        <taxon>rosids</taxon>
        <taxon>fabids</taxon>
        <taxon>Malpighiales</taxon>
        <taxon>Rhizophoraceae</taxon>
        <taxon>Rhizophora</taxon>
    </lineage>
</organism>
<keyword evidence="1" id="KW-0812">Transmembrane</keyword>
<dbReference type="AlphaFoldDB" id="A0A2P2QX20"/>
<protein>
    <submittedName>
        <fullName evidence="2">Uncharacterized protein</fullName>
    </submittedName>
</protein>
<keyword evidence="1" id="KW-0472">Membrane</keyword>
<accession>A0A2P2QX20</accession>
<reference evidence="2" key="1">
    <citation type="submission" date="2018-02" db="EMBL/GenBank/DDBJ databases">
        <title>Rhizophora mucronata_Transcriptome.</title>
        <authorList>
            <person name="Meera S.P."/>
            <person name="Sreeshan A."/>
            <person name="Augustine A."/>
        </authorList>
    </citation>
    <scope>NUCLEOTIDE SEQUENCE</scope>
    <source>
        <tissue evidence="2">Leaf</tissue>
    </source>
</reference>
<feature type="transmembrane region" description="Helical" evidence="1">
    <location>
        <begin position="20"/>
        <end position="42"/>
    </location>
</feature>